<evidence type="ECO:0000256" key="3">
    <source>
        <dbReference type="ARBA" id="ARBA00022989"/>
    </source>
</evidence>
<proteinExistence type="evidence at transcript level"/>
<dbReference type="PRINTS" id="PR00237">
    <property type="entry name" value="GPCRRHODOPSN"/>
</dbReference>
<dbReference type="EMBL" id="MH586811">
    <property type="protein sequence ID" value="AXN75761.1"/>
    <property type="molecule type" value="mRNA"/>
</dbReference>
<keyword evidence="2 8" id="KW-0812">Transmembrane</keyword>
<reference evidence="10" key="2">
    <citation type="submission" date="2018-07" db="EMBL/GenBank/DDBJ databases">
        <authorList>
            <person name="Quirk P.G."/>
            <person name="Krulwich T.A."/>
        </authorList>
    </citation>
    <scope>NUCLEOTIDE SEQUENCE</scope>
    <source>
        <strain evidence="10">2157</strain>
    </source>
</reference>
<name>A0A346FU18_SAGRO</name>
<dbReference type="AlphaFoldDB" id="A0A346FU18"/>
<organism evidence="10">
    <name type="scientific">Sagartia rosea</name>
    <name type="common">Sea anemone</name>
    <dbReference type="NCBI Taxonomy" id="396345"/>
    <lineage>
        <taxon>Eukaryota</taxon>
        <taxon>Metazoa</taxon>
        <taxon>Cnidaria</taxon>
        <taxon>Anthozoa</taxon>
        <taxon>Hexacorallia</taxon>
        <taxon>Actiniaria</taxon>
        <taxon>Sagartiidae</taxon>
        <taxon>Sagartia</taxon>
    </lineage>
</organism>
<evidence type="ECO:0000256" key="1">
    <source>
        <dbReference type="ARBA" id="ARBA00004141"/>
    </source>
</evidence>
<sequence length="201" mass="22845">MLTEISVVMCYQITSPFALDTIPTKYKVILLPGPWLYGVLVMTPPLVGWSRFIPGSAGISCCPDWRSNDLSTLTYNITLMVFGFFLPLAVIFISYIKILRFMSRKIPTNNNVLQTSRRQSQIRVTRVIIASIVAFVVSWSPYCAISLAAMFRHRHVLKYGEAEIPELLAKSSVIYNPIIYTIMSRQFRANLRTIVCKLCPK</sequence>
<keyword evidence="4" id="KW-0297">G-protein coupled receptor</keyword>
<evidence type="ECO:0000259" key="9">
    <source>
        <dbReference type="PROSITE" id="PS50262"/>
    </source>
</evidence>
<dbReference type="Gene3D" id="1.20.1070.10">
    <property type="entry name" value="Rhodopsin 7-helix transmembrane proteins"/>
    <property type="match status" value="1"/>
</dbReference>
<evidence type="ECO:0000256" key="6">
    <source>
        <dbReference type="ARBA" id="ARBA00023170"/>
    </source>
</evidence>
<dbReference type="InterPro" id="IPR050125">
    <property type="entry name" value="GPCR_opsins"/>
</dbReference>
<keyword evidence="6" id="KW-0675">Receptor</keyword>
<evidence type="ECO:0000313" key="10">
    <source>
        <dbReference type="EMBL" id="AXN75761.1"/>
    </source>
</evidence>
<feature type="transmembrane region" description="Helical" evidence="8">
    <location>
        <begin position="127"/>
        <end position="151"/>
    </location>
</feature>
<reference evidence="10" key="1">
    <citation type="journal article" date="2018" name="Curr. Biol.">
        <title>Prolific Origination of Eyes in Cnidaria with Co-option of Non-visual Opsins.</title>
        <authorList>
            <person name="Picciani N."/>
            <person name="Kerlin J.R."/>
            <person name="Sierra N."/>
            <person name="Swafford A.J."/>
            <person name="Ramirez M.D."/>
            <person name="Roberts N.G."/>
            <person name="Cannon J.T."/>
            <person name="Daly M."/>
            <person name="Oakley T.H."/>
        </authorList>
    </citation>
    <scope>NUCLEOTIDE SEQUENCE</scope>
    <source>
        <strain evidence="10">2157</strain>
    </source>
</reference>
<protein>
    <submittedName>
        <fullName evidence="10">Opsin</fullName>
    </submittedName>
</protein>
<evidence type="ECO:0000256" key="4">
    <source>
        <dbReference type="ARBA" id="ARBA00023040"/>
    </source>
</evidence>
<dbReference type="GO" id="GO:0016020">
    <property type="term" value="C:membrane"/>
    <property type="evidence" value="ECO:0007669"/>
    <property type="project" value="UniProtKB-SubCell"/>
</dbReference>
<feature type="domain" description="G-protein coupled receptors family 1 profile" evidence="9">
    <location>
        <begin position="1"/>
        <end position="180"/>
    </location>
</feature>
<keyword evidence="3 8" id="KW-1133">Transmembrane helix</keyword>
<dbReference type="GO" id="GO:0004930">
    <property type="term" value="F:G protein-coupled receptor activity"/>
    <property type="evidence" value="ECO:0007669"/>
    <property type="project" value="UniProtKB-KW"/>
</dbReference>
<feature type="transmembrane region" description="Helical" evidence="8">
    <location>
        <begin position="35"/>
        <end position="53"/>
    </location>
</feature>
<dbReference type="SUPFAM" id="SSF81321">
    <property type="entry name" value="Family A G protein-coupled receptor-like"/>
    <property type="match status" value="1"/>
</dbReference>
<accession>A0A346FU18</accession>
<dbReference type="PANTHER" id="PTHR24240">
    <property type="entry name" value="OPSIN"/>
    <property type="match status" value="1"/>
</dbReference>
<evidence type="ECO:0000256" key="7">
    <source>
        <dbReference type="ARBA" id="ARBA00023224"/>
    </source>
</evidence>
<comment type="subcellular location">
    <subcellularLocation>
        <location evidence="1">Membrane</location>
        <topology evidence="1">Multi-pass membrane protein</topology>
    </subcellularLocation>
</comment>
<evidence type="ECO:0000256" key="8">
    <source>
        <dbReference type="SAM" id="Phobius"/>
    </source>
</evidence>
<dbReference type="PROSITE" id="PS50262">
    <property type="entry name" value="G_PROTEIN_RECEP_F1_2"/>
    <property type="match status" value="1"/>
</dbReference>
<evidence type="ECO:0000256" key="2">
    <source>
        <dbReference type="ARBA" id="ARBA00022692"/>
    </source>
</evidence>
<dbReference type="Pfam" id="PF00001">
    <property type="entry name" value="7tm_1"/>
    <property type="match status" value="1"/>
</dbReference>
<dbReference type="InterPro" id="IPR017452">
    <property type="entry name" value="GPCR_Rhodpsn_7TM"/>
</dbReference>
<keyword evidence="7" id="KW-0807">Transducer</keyword>
<keyword evidence="5 8" id="KW-0472">Membrane</keyword>
<evidence type="ECO:0000256" key="5">
    <source>
        <dbReference type="ARBA" id="ARBA00023136"/>
    </source>
</evidence>
<feature type="transmembrane region" description="Helical" evidence="8">
    <location>
        <begin position="73"/>
        <end position="96"/>
    </location>
</feature>
<dbReference type="InterPro" id="IPR000276">
    <property type="entry name" value="GPCR_Rhodpsn"/>
</dbReference>